<organism evidence="1 2">
    <name type="scientific">Canna indica</name>
    <name type="common">Indian-shot</name>
    <dbReference type="NCBI Taxonomy" id="4628"/>
    <lineage>
        <taxon>Eukaryota</taxon>
        <taxon>Viridiplantae</taxon>
        <taxon>Streptophyta</taxon>
        <taxon>Embryophyta</taxon>
        <taxon>Tracheophyta</taxon>
        <taxon>Spermatophyta</taxon>
        <taxon>Magnoliopsida</taxon>
        <taxon>Liliopsida</taxon>
        <taxon>Zingiberales</taxon>
        <taxon>Cannaceae</taxon>
        <taxon>Canna</taxon>
    </lineage>
</organism>
<evidence type="ECO:0000313" key="1">
    <source>
        <dbReference type="EMBL" id="WOL19792.1"/>
    </source>
</evidence>
<dbReference type="AlphaFoldDB" id="A0AAQ3L5T0"/>
<protein>
    <submittedName>
        <fullName evidence="1">Uncharacterized protein</fullName>
    </submittedName>
</protein>
<dbReference type="InterPro" id="IPR044604">
    <property type="entry name" value="FLZ12/13/14"/>
</dbReference>
<dbReference type="PANTHER" id="PTHR47208:SF1">
    <property type="entry name" value="OS02G0174800 PROTEIN"/>
    <property type="match status" value="1"/>
</dbReference>
<dbReference type="EMBL" id="CP136898">
    <property type="protein sequence ID" value="WOL19792.1"/>
    <property type="molecule type" value="Genomic_DNA"/>
</dbReference>
<sequence length="139" mass="14148">MGVGVGDQLGNAAMPDSHERKRVANAGLFIGGLSELFADELAAARSPTARTSLRSFDDAGGAVGLGIVAAMSGAPVGRGLPPAPRSEPIPIGSVRAAAEASEAVAKEEELSESYTCVIWHVDGGSLARKRVYFDGASVP</sequence>
<dbReference type="PANTHER" id="PTHR47208">
    <property type="entry name" value="OS02G0174800 PROTEIN"/>
    <property type="match status" value="1"/>
</dbReference>
<gene>
    <name evidence="1" type="ORF">Cni_G28594</name>
</gene>
<name>A0AAQ3L5T0_9LILI</name>
<reference evidence="1 2" key="1">
    <citation type="submission" date="2023-10" db="EMBL/GenBank/DDBJ databases">
        <title>Chromosome-scale genome assembly provides insights into flower coloration mechanisms of Canna indica.</title>
        <authorList>
            <person name="Li C."/>
        </authorList>
    </citation>
    <scope>NUCLEOTIDE SEQUENCE [LARGE SCALE GENOMIC DNA]</scope>
    <source>
        <tissue evidence="1">Flower</tissue>
    </source>
</reference>
<dbReference type="Proteomes" id="UP001327560">
    <property type="component" value="Chromosome 9"/>
</dbReference>
<proteinExistence type="predicted"/>
<keyword evidence="2" id="KW-1185">Reference proteome</keyword>
<evidence type="ECO:0000313" key="2">
    <source>
        <dbReference type="Proteomes" id="UP001327560"/>
    </source>
</evidence>
<accession>A0AAQ3L5T0</accession>